<comment type="caution">
    <text evidence="2">The sequence shown here is derived from an EMBL/GenBank/DDBJ whole genome shotgun (WGS) entry which is preliminary data.</text>
</comment>
<evidence type="ECO:0000313" key="3">
    <source>
        <dbReference type="Proteomes" id="UP000298860"/>
    </source>
</evidence>
<protein>
    <recommendedName>
        <fullName evidence="4">DUF3558 domain-containing protein</fullName>
    </recommendedName>
</protein>
<dbReference type="EMBL" id="BJFL01000056">
    <property type="protein sequence ID" value="GDY33792.1"/>
    <property type="molecule type" value="Genomic_DNA"/>
</dbReference>
<proteinExistence type="predicted"/>
<gene>
    <name evidence="2" type="ORF">GTS_54250</name>
</gene>
<feature type="region of interest" description="Disordered" evidence="1">
    <location>
        <begin position="67"/>
        <end position="88"/>
    </location>
</feature>
<keyword evidence="3" id="KW-1185">Reference proteome</keyword>
<dbReference type="RefSeq" id="WP_192909773.1">
    <property type="nucleotide sequence ID" value="NZ_BJFL01000056.1"/>
</dbReference>
<name>A0A4D4JEE9_9PSEU</name>
<dbReference type="AlphaFoldDB" id="A0A4D4JEE9"/>
<evidence type="ECO:0000313" key="2">
    <source>
        <dbReference type="EMBL" id="GDY33792.1"/>
    </source>
</evidence>
<organism evidence="2 3">
    <name type="scientific">Gandjariella thermophila</name>
    <dbReference type="NCBI Taxonomy" id="1931992"/>
    <lineage>
        <taxon>Bacteria</taxon>
        <taxon>Bacillati</taxon>
        <taxon>Actinomycetota</taxon>
        <taxon>Actinomycetes</taxon>
        <taxon>Pseudonocardiales</taxon>
        <taxon>Pseudonocardiaceae</taxon>
        <taxon>Gandjariella</taxon>
    </lineage>
</organism>
<dbReference type="Pfam" id="PF12079">
    <property type="entry name" value="DUF3558"/>
    <property type="match status" value="1"/>
</dbReference>
<sequence>MLGLLAGCSGGSHTSPASPSRITLDPIDVAGYTGRPCALVRPDQLAQHHQPAGTPSGRDCNWPAASTDRPSFTAHADTTSGGLDPLRRHPPPFFEPTTIGGYPAAHTDTDHGGPQHGHCTVNVGVADSSLVVVTATYENRSAANATAPCPDADMFATLVLSNIKTAAP</sequence>
<evidence type="ECO:0008006" key="4">
    <source>
        <dbReference type="Google" id="ProtNLM"/>
    </source>
</evidence>
<accession>A0A4D4JEE9</accession>
<reference evidence="3" key="1">
    <citation type="submission" date="2019-04" db="EMBL/GenBank/DDBJ databases">
        <title>Draft genome sequence of Pseudonocardiaceae bacterium SL3-2-4.</title>
        <authorList>
            <person name="Ningsih F."/>
            <person name="Yokota A."/>
            <person name="Sakai Y."/>
            <person name="Nanatani K."/>
            <person name="Yabe S."/>
            <person name="Oetari A."/>
            <person name="Sjamsuridzal W."/>
        </authorList>
    </citation>
    <scope>NUCLEOTIDE SEQUENCE [LARGE SCALE GENOMIC DNA]</scope>
    <source>
        <strain evidence="3">SL3-2-4</strain>
    </source>
</reference>
<dbReference type="InterPro" id="IPR024520">
    <property type="entry name" value="DUF3558"/>
</dbReference>
<evidence type="ECO:0000256" key="1">
    <source>
        <dbReference type="SAM" id="MobiDB-lite"/>
    </source>
</evidence>
<dbReference type="Proteomes" id="UP000298860">
    <property type="component" value="Unassembled WGS sequence"/>
</dbReference>